<evidence type="ECO:0000256" key="1">
    <source>
        <dbReference type="ARBA" id="ARBA00004651"/>
    </source>
</evidence>
<evidence type="ECO:0000256" key="3">
    <source>
        <dbReference type="ARBA" id="ARBA00022475"/>
    </source>
</evidence>
<dbReference type="Gene3D" id="1.20.1720.10">
    <property type="entry name" value="Multidrug resistance protein D"/>
    <property type="match status" value="1"/>
</dbReference>
<feature type="region of interest" description="Disordered" evidence="7">
    <location>
        <begin position="476"/>
        <end position="501"/>
    </location>
</feature>
<name>A0A543IVY9_9ACTN</name>
<gene>
    <name evidence="10" type="ORF">FHX40_1428</name>
</gene>
<evidence type="ECO:0000313" key="11">
    <source>
        <dbReference type="Proteomes" id="UP000319213"/>
    </source>
</evidence>
<feature type="transmembrane region" description="Helical" evidence="8">
    <location>
        <begin position="363"/>
        <end position="380"/>
    </location>
</feature>
<keyword evidence="6 8" id="KW-0472">Membrane</keyword>
<comment type="caution">
    <text evidence="10">The sequence shown here is derived from an EMBL/GenBank/DDBJ whole genome shotgun (WGS) entry which is preliminary data.</text>
</comment>
<keyword evidence="2" id="KW-0813">Transport</keyword>
<feature type="transmembrane region" description="Helical" evidence="8">
    <location>
        <begin position="297"/>
        <end position="318"/>
    </location>
</feature>
<feature type="compositionally biased region" description="Low complexity" evidence="7">
    <location>
        <begin position="476"/>
        <end position="490"/>
    </location>
</feature>
<dbReference type="Proteomes" id="UP000319213">
    <property type="component" value="Unassembled WGS sequence"/>
</dbReference>
<proteinExistence type="predicted"/>
<dbReference type="OrthoDB" id="3218509at2"/>
<feature type="domain" description="Major facilitator superfamily (MFS) profile" evidence="9">
    <location>
        <begin position="42"/>
        <end position="475"/>
    </location>
</feature>
<feature type="transmembrane region" description="Helical" evidence="8">
    <location>
        <begin position="80"/>
        <end position="100"/>
    </location>
</feature>
<feature type="compositionally biased region" description="Pro residues" evidence="7">
    <location>
        <begin position="491"/>
        <end position="501"/>
    </location>
</feature>
<keyword evidence="3" id="KW-1003">Cell membrane</keyword>
<dbReference type="AlphaFoldDB" id="A0A543IVY9"/>
<evidence type="ECO:0000256" key="6">
    <source>
        <dbReference type="ARBA" id="ARBA00023136"/>
    </source>
</evidence>
<dbReference type="GO" id="GO:0005886">
    <property type="term" value="C:plasma membrane"/>
    <property type="evidence" value="ECO:0007669"/>
    <property type="project" value="UniProtKB-SubCell"/>
</dbReference>
<feature type="transmembrane region" description="Helical" evidence="8">
    <location>
        <begin position="386"/>
        <end position="408"/>
    </location>
</feature>
<feature type="transmembrane region" description="Helical" evidence="8">
    <location>
        <begin position="330"/>
        <end position="351"/>
    </location>
</feature>
<dbReference type="PANTHER" id="PTHR42718:SF46">
    <property type="entry name" value="BLR6921 PROTEIN"/>
    <property type="match status" value="1"/>
</dbReference>
<keyword evidence="5 8" id="KW-1133">Transmembrane helix</keyword>
<accession>A0A543IVY9</accession>
<feature type="transmembrane region" description="Helical" evidence="8">
    <location>
        <begin position="169"/>
        <end position="188"/>
    </location>
</feature>
<feature type="transmembrane region" description="Helical" evidence="8">
    <location>
        <begin position="255"/>
        <end position="276"/>
    </location>
</feature>
<evidence type="ECO:0000256" key="8">
    <source>
        <dbReference type="SAM" id="Phobius"/>
    </source>
</evidence>
<dbReference type="EMBL" id="VFPQ01000001">
    <property type="protein sequence ID" value="TQM74745.1"/>
    <property type="molecule type" value="Genomic_DNA"/>
</dbReference>
<dbReference type="Gene3D" id="1.20.1250.20">
    <property type="entry name" value="MFS general substrate transporter like domains"/>
    <property type="match status" value="1"/>
</dbReference>
<evidence type="ECO:0000313" key="10">
    <source>
        <dbReference type="EMBL" id="TQM74745.1"/>
    </source>
</evidence>
<keyword evidence="4 8" id="KW-0812">Transmembrane</keyword>
<dbReference type="Pfam" id="PF07690">
    <property type="entry name" value="MFS_1"/>
    <property type="match status" value="1"/>
</dbReference>
<protein>
    <submittedName>
        <fullName evidence="10">EmrB/QacA subfamily drug resistance transporter</fullName>
    </submittedName>
</protein>
<dbReference type="RefSeq" id="WP_142258871.1">
    <property type="nucleotide sequence ID" value="NZ_BMPV01000003.1"/>
</dbReference>
<evidence type="ECO:0000256" key="5">
    <source>
        <dbReference type="ARBA" id="ARBA00022989"/>
    </source>
</evidence>
<reference evidence="10 11" key="1">
    <citation type="submission" date="2019-06" db="EMBL/GenBank/DDBJ databases">
        <title>Sequencing the genomes of 1000 actinobacteria strains.</title>
        <authorList>
            <person name="Klenk H.-P."/>
        </authorList>
    </citation>
    <scope>NUCLEOTIDE SEQUENCE [LARGE SCALE GENOMIC DNA]</scope>
    <source>
        <strain evidence="10 11">DSM 43186</strain>
    </source>
</reference>
<feature type="transmembrane region" description="Helical" evidence="8">
    <location>
        <begin position="453"/>
        <end position="473"/>
    </location>
</feature>
<feature type="transmembrane region" description="Helical" evidence="8">
    <location>
        <begin position="429"/>
        <end position="447"/>
    </location>
</feature>
<dbReference type="InterPro" id="IPR004638">
    <property type="entry name" value="EmrB-like"/>
</dbReference>
<dbReference type="PROSITE" id="PS50850">
    <property type="entry name" value="MFS"/>
    <property type="match status" value="1"/>
</dbReference>
<dbReference type="InterPro" id="IPR020846">
    <property type="entry name" value="MFS_dom"/>
</dbReference>
<dbReference type="SUPFAM" id="SSF103473">
    <property type="entry name" value="MFS general substrate transporter"/>
    <property type="match status" value="1"/>
</dbReference>
<feature type="transmembrane region" description="Helical" evidence="8">
    <location>
        <begin position="109"/>
        <end position="127"/>
    </location>
</feature>
<feature type="transmembrane region" description="Helical" evidence="8">
    <location>
        <begin position="133"/>
        <end position="157"/>
    </location>
</feature>
<dbReference type="InterPro" id="IPR011701">
    <property type="entry name" value="MFS"/>
</dbReference>
<feature type="transmembrane region" description="Helical" evidence="8">
    <location>
        <begin position="233"/>
        <end position="249"/>
    </location>
</feature>
<dbReference type="GO" id="GO:0022857">
    <property type="term" value="F:transmembrane transporter activity"/>
    <property type="evidence" value="ECO:0007669"/>
    <property type="project" value="InterPro"/>
</dbReference>
<dbReference type="PANTHER" id="PTHR42718">
    <property type="entry name" value="MAJOR FACILITATOR SUPERFAMILY MULTIDRUG TRANSPORTER MFSC"/>
    <property type="match status" value="1"/>
</dbReference>
<sequence>MSRTREPGRDPEGSPVSGPGPATERGGGMGGRPAASRPPAVLGFVYVAAMVMSGLDATIVNPALLTIGTDLGVAPAATNLVESAFLVSLSVAMPVAGWLCDRYGAARTFLAALAAFTAASALCGLAWNLAALVAFRVVQGVAGGLLTPAGMTMLFQAYPPERRMRLSRLLAIPTALAPAAGPILGGLLTEHATWRWAFLVNVPLGVLAVACGLRPLGRIGDRPPEASRLDRTGLLLAVPGFGMLLYALGDGPFRGWASPVILVPLLGGLALAACYVRTALRTPEPLLDLRLLRDRRYGAGTAVTSLAAAGLMGMLFVFPLRYQDELGASAADAGLVVFPEALGLMAASSVVDRVCARAGARPVIAAGLAGGAALFALLGLTDLDPWSLRAAMFGVGFVLGHAVLAVQVASFDTIPGDAMGRAMALFQSVRMLGGSLGVAACAIAAAASYAAGLLVAAGLLAVAFGVTVAAAALGGRPAPAGAAEPSGPSGTAPPEPSPAEG</sequence>
<evidence type="ECO:0000256" key="4">
    <source>
        <dbReference type="ARBA" id="ARBA00022692"/>
    </source>
</evidence>
<dbReference type="InterPro" id="IPR036259">
    <property type="entry name" value="MFS_trans_sf"/>
</dbReference>
<feature type="compositionally biased region" description="Basic and acidic residues" evidence="7">
    <location>
        <begin position="1"/>
        <end position="12"/>
    </location>
</feature>
<feature type="transmembrane region" description="Helical" evidence="8">
    <location>
        <begin position="194"/>
        <end position="213"/>
    </location>
</feature>
<keyword evidence="11" id="KW-1185">Reference proteome</keyword>
<comment type="subcellular location">
    <subcellularLocation>
        <location evidence="1">Cell membrane</location>
        <topology evidence="1">Multi-pass membrane protein</topology>
    </subcellularLocation>
</comment>
<organism evidence="10 11">
    <name type="scientific">Thermopolyspora flexuosa</name>
    <dbReference type="NCBI Taxonomy" id="103836"/>
    <lineage>
        <taxon>Bacteria</taxon>
        <taxon>Bacillati</taxon>
        <taxon>Actinomycetota</taxon>
        <taxon>Actinomycetes</taxon>
        <taxon>Streptosporangiales</taxon>
        <taxon>Streptosporangiaceae</taxon>
        <taxon>Thermopolyspora</taxon>
    </lineage>
</organism>
<feature type="transmembrane region" description="Helical" evidence="8">
    <location>
        <begin position="40"/>
        <end position="60"/>
    </location>
</feature>
<evidence type="ECO:0000259" key="9">
    <source>
        <dbReference type="PROSITE" id="PS50850"/>
    </source>
</evidence>
<feature type="region of interest" description="Disordered" evidence="7">
    <location>
        <begin position="1"/>
        <end position="34"/>
    </location>
</feature>
<dbReference type="NCBIfam" id="TIGR00711">
    <property type="entry name" value="efflux_EmrB"/>
    <property type="match status" value="1"/>
</dbReference>
<evidence type="ECO:0000256" key="2">
    <source>
        <dbReference type="ARBA" id="ARBA00022448"/>
    </source>
</evidence>
<evidence type="ECO:0000256" key="7">
    <source>
        <dbReference type="SAM" id="MobiDB-lite"/>
    </source>
</evidence>